<reference evidence="2" key="1">
    <citation type="journal article" date="2020" name="New Phytol.">
        <title>Comparative genomics reveals dynamic genome evolution in host specialist ectomycorrhizal fungi.</title>
        <authorList>
            <person name="Lofgren L.A."/>
            <person name="Nguyen N.H."/>
            <person name="Vilgalys R."/>
            <person name="Ruytinx J."/>
            <person name="Liao H.L."/>
            <person name="Branco S."/>
            <person name="Kuo A."/>
            <person name="LaButti K."/>
            <person name="Lipzen A."/>
            <person name="Andreopoulos W."/>
            <person name="Pangilinan J."/>
            <person name="Riley R."/>
            <person name="Hundley H."/>
            <person name="Na H."/>
            <person name="Barry K."/>
            <person name="Grigoriev I.V."/>
            <person name="Stajich J.E."/>
            <person name="Kennedy P.G."/>
        </authorList>
    </citation>
    <scope>NUCLEOTIDE SEQUENCE</scope>
    <source>
        <strain evidence="2">FC423</strain>
    </source>
</reference>
<organism evidence="2 3">
    <name type="scientific">Suillus discolor</name>
    <dbReference type="NCBI Taxonomy" id="1912936"/>
    <lineage>
        <taxon>Eukaryota</taxon>
        <taxon>Fungi</taxon>
        <taxon>Dikarya</taxon>
        <taxon>Basidiomycota</taxon>
        <taxon>Agaricomycotina</taxon>
        <taxon>Agaricomycetes</taxon>
        <taxon>Agaricomycetidae</taxon>
        <taxon>Boletales</taxon>
        <taxon>Suillineae</taxon>
        <taxon>Suillaceae</taxon>
        <taxon>Suillus</taxon>
    </lineage>
</organism>
<dbReference type="GeneID" id="64705793"/>
<gene>
    <name evidence="2" type="ORF">F5147DRAFT_815487</name>
</gene>
<dbReference type="EMBL" id="JABBWM010000006">
    <property type="protein sequence ID" value="KAG2116718.1"/>
    <property type="molecule type" value="Genomic_DNA"/>
</dbReference>
<protein>
    <submittedName>
        <fullName evidence="2">Uncharacterized protein</fullName>
    </submittedName>
</protein>
<dbReference type="RefSeq" id="XP_041297817.1">
    <property type="nucleotide sequence ID" value="XM_041443534.1"/>
</dbReference>
<sequence length="202" mass="21736">MASPQIPNHEEIRLNGAKHVRQTKKAEDNENATAAPISIDIAREGSIGPVTVPAFDRTTKSTGRKGKGKTVAKGKKKGPATIQSTATPSGAMPTMPQPYLYPRITPQDTQPPFNNSLPPHTLPPPWPAAHIPCKCAWQSPLAHVPDGFSTLLPHPARNNFSALSPHSPHAHRCAPFCPCRTVSPTTLPHTSSKLHTVHCMES</sequence>
<dbReference type="AlphaFoldDB" id="A0A9P7FHN5"/>
<proteinExistence type="predicted"/>
<feature type="region of interest" description="Disordered" evidence="1">
    <location>
        <begin position="50"/>
        <end position="95"/>
    </location>
</feature>
<evidence type="ECO:0000313" key="3">
    <source>
        <dbReference type="Proteomes" id="UP000823399"/>
    </source>
</evidence>
<name>A0A9P7FHN5_9AGAM</name>
<accession>A0A9P7FHN5</accession>
<feature type="region of interest" description="Disordered" evidence="1">
    <location>
        <begin position="1"/>
        <end position="35"/>
    </location>
</feature>
<feature type="compositionally biased region" description="Basic residues" evidence="1">
    <location>
        <begin position="62"/>
        <end position="78"/>
    </location>
</feature>
<keyword evidence="3" id="KW-1185">Reference proteome</keyword>
<comment type="caution">
    <text evidence="2">The sequence shown here is derived from an EMBL/GenBank/DDBJ whole genome shotgun (WGS) entry which is preliminary data.</text>
</comment>
<evidence type="ECO:0000313" key="2">
    <source>
        <dbReference type="EMBL" id="KAG2116718.1"/>
    </source>
</evidence>
<dbReference type="Proteomes" id="UP000823399">
    <property type="component" value="Unassembled WGS sequence"/>
</dbReference>
<evidence type="ECO:0000256" key="1">
    <source>
        <dbReference type="SAM" id="MobiDB-lite"/>
    </source>
</evidence>